<reference evidence="2" key="1">
    <citation type="submission" date="2022-07" db="EMBL/GenBank/DDBJ databases">
        <title>Phylogenomic reconstructions and comparative analyses of Kickxellomycotina fungi.</title>
        <authorList>
            <person name="Reynolds N.K."/>
            <person name="Stajich J.E."/>
            <person name="Barry K."/>
            <person name="Grigoriev I.V."/>
            <person name="Crous P."/>
            <person name="Smith M.E."/>
        </authorList>
    </citation>
    <scope>NUCLEOTIDE SEQUENCE</scope>
    <source>
        <strain evidence="2">BCRC 34381</strain>
    </source>
</reference>
<dbReference type="AlphaFoldDB" id="A0A9W8CP18"/>
<dbReference type="Pfam" id="PF09765">
    <property type="entry name" value="FANCL_d1"/>
    <property type="match status" value="1"/>
</dbReference>
<protein>
    <recommendedName>
        <fullName evidence="1">Fanconi anemia complex subunit FancL WD-repeat containing domain-containing protein</fullName>
    </recommendedName>
</protein>
<name>A0A9W8CP18_9FUNG</name>
<dbReference type="InterPro" id="IPR019162">
    <property type="entry name" value="FancL_WD-rpt_cont_dom"/>
</dbReference>
<gene>
    <name evidence="2" type="ORF">LPJ61_006536</name>
</gene>
<feature type="non-terminal residue" evidence="2">
    <location>
        <position position="1"/>
    </location>
</feature>
<proteinExistence type="predicted"/>
<dbReference type="EMBL" id="JANBOI010003312">
    <property type="protein sequence ID" value="KAJ1718633.1"/>
    <property type="molecule type" value="Genomic_DNA"/>
</dbReference>
<accession>A0A9W8CP18</accession>
<feature type="domain" description="Fanconi anemia complex subunit FancL WD-repeat containing" evidence="1">
    <location>
        <begin position="5"/>
        <end position="91"/>
    </location>
</feature>
<keyword evidence="3" id="KW-1185">Reference proteome</keyword>
<comment type="caution">
    <text evidence="2">The sequence shown here is derived from an EMBL/GenBank/DDBJ whole genome shotgun (WGS) entry which is preliminary data.</text>
</comment>
<evidence type="ECO:0000313" key="2">
    <source>
        <dbReference type="EMBL" id="KAJ1718633.1"/>
    </source>
</evidence>
<evidence type="ECO:0000259" key="1">
    <source>
        <dbReference type="Pfam" id="PF09765"/>
    </source>
</evidence>
<sequence length="136" mass="15408">MEYVEFFKHCPLLVPESLDPLRADGYVDVAEGVRVRITLDTASTGGIYCVDAVRSTPEIELFLRGKQHDLDIRLRQCTSALSFVKELQYILAGAPSDLPRRISPFYEQLIRECDNEIGWDCIVSFDEKAQLVVAKL</sequence>
<organism evidence="2 3">
    <name type="scientific">Coemansia biformis</name>
    <dbReference type="NCBI Taxonomy" id="1286918"/>
    <lineage>
        <taxon>Eukaryota</taxon>
        <taxon>Fungi</taxon>
        <taxon>Fungi incertae sedis</taxon>
        <taxon>Zoopagomycota</taxon>
        <taxon>Kickxellomycotina</taxon>
        <taxon>Kickxellomycetes</taxon>
        <taxon>Kickxellales</taxon>
        <taxon>Kickxellaceae</taxon>
        <taxon>Coemansia</taxon>
    </lineage>
</organism>
<dbReference type="OrthoDB" id="10263265at2759"/>
<evidence type="ECO:0000313" key="3">
    <source>
        <dbReference type="Proteomes" id="UP001143981"/>
    </source>
</evidence>
<dbReference type="Proteomes" id="UP001143981">
    <property type="component" value="Unassembled WGS sequence"/>
</dbReference>